<dbReference type="EMBL" id="JAMKOV010000035">
    <property type="protein sequence ID" value="KAI8035477.1"/>
    <property type="molecule type" value="Genomic_DNA"/>
</dbReference>
<accession>A0A9Q0BK53</accession>
<protein>
    <submittedName>
        <fullName evidence="2">Uncharacterized protein</fullName>
    </submittedName>
</protein>
<evidence type="ECO:0000313" key="3">
    <source>
        <dbReference type="Proteomes" id="UP001059596"/>
    </source>
</evidence>
<evidence type="ECO:0000256" key="1">
    <source>
        <dbReference type="SAM" id="MobiDB-lite"/>
    </source>
</evidence>
<comment type="caution">
    <text evidence="2">The sequence shown here is derived from an EMBL/GenBank/DDBJ whole genome shotgun (WGS) entry which is preliminary data.</text>
</comment>
<feature type="compositionally biased region" description="Polar residues" evidence="1">
    <location>
        <begin position="1"/>
        <end position="11"/>
    </location>
</feature>
<proteinExistence type="predicted"/>
<dbReference type="AlphaFoldDB" id="A0A9Q0BK53"/>
<organism evidence="2 3">
    <name type="scientific">Drosophila gunungcola</name>
    <name type="common">fruit fly</name>
    <dbReference type="NCBI Taxonomy" id="103775"/>
    <lineage>
        <taxon>Eukaryota</taxon>
        <taxon>Metazoa</taxon>
        <taxon>Ecdysozoa</taxon>
        <taxon>Arthropoda</taxon>
        <taxon>Hexapoda</taxon>
        <taxon>Insecta</taxon>
        <taxon>Pterygota</taxon>
        <taxon>Neoptera</taxon>
        <taxon>Endopterygota</taxon>
        <taxon>Diptera</taxon>
        <taxon>Brachycera</taxon>
        <taxon>Muscomorpha</taxon>
        <taxon>Ephydroidea</taxon>
        <taxon>Drosophilidae</taxon>
        <taxon>Drosophila</taxon>
        <taxon>Sophophora</taxon>
    </lineage>
</organism>
<dbReference type="Proteomes" id="UP001059596">
    <property type="component" value="Unassembled WGS sequence"/>
</dbReference>
<feature type="region of interest" description="Disordered" evidence="1">
    <location>
        <begin position="1"/>
        <end position="45"/>
    </location>
</feature>
<gene>
    <name evidence="2" type="ORF">M5D96_011700</name>
</gene>
<name>A0A9Q0BK53_9MUSC</name>
<reference evidence="2" key="1">
    <citation type="journal article" date="2023" name="Genome Biol. Evol.">
        <title>Long-read-based Genome Assembly of Drosophila gunungcola Reveals Fewer Chemosensory Genes in Flower-breeding Species.</title>
        <authorList>
            <person name="Negi A."/>
            <person name="Liao B.Y."/>
            <person name="Yeh S.D."/>
        </authorList>
    </citation>
    <scope>NUCLEOTIDE SEQUENCE</scope>
    <source>
        <strain evidence="2">Sukarami</strain>
    </source>
</reference>
<evidence type="ECO:0000313" key="2">
    <source>
        <dbReference type="EMBL" id="KAI8035477.1"/>
    </source>
</evidence>
<sequence>MATSRIGSKTCRSSRSKSSSSSSSAKSADITNQISRGLPLNHSFI</sequence>
<keyword evidence="3" id="KW-1185">Reference proteome</keyword>
<feature type="compositionally biased region" description="Low complexity" evidence="1">
    <location>
        <begin position="16"/>
        <end position="28"/>
    </location>
</feature>
<feature type="non-terminal residue" evidence="2">
    <location>
        <position position="45"/>
    </location>
</feature>